<proteinExistence type="predicted"/>
<organism evidence="2 3">
    <name type="scientific">Eumeta variegata</name>
    <name type="common">Bagworm moth</name>
    <name type="synonym">Eumeta japonica</name>
    <dbReference type="NCBI Taxonomy" id="151549"/>
    <lineage>
        <taxon>Eukaryota</taxon>
        <taxon>Metazoa</taxon>
        <taxon>Ecdysozoa</taxon>
        <taxon>Arthropoda</taxon>
        <taxon>Hexapoda</taxon>
        <taxon>Insecta</taxon>
        <taxon>Pterygota</taxon>
        <taxon>Neoptera</taxon>
        <taxon>Endopterygota</taxon>
        <taxon>Lepidoptera</taxon>
        <taxon>Glossata</taxon>
        <taxon>Ditrysia</taxon>
        <taxon>Tineoidea</taxon>
        <taxon>Psychidae</taxon>
        <taxon>Oiketicinae</taxon>
        <taxon>Eumeta</taxon>
    </lineage>
</organism>
<dbReference type="PANTHER" id="PTHR33198">
    <property type="entry name" value="ANK_REP_REGION DOMAIN-CONTAINING PROTEIN-RELATED"/>
    <property type="match status" value="1"/>
</dbReference>
<evidence type="ECO:0000313" key="3">
    <source>
        <dbReference type="Proteomes" id="UP000299102"/>
    </source>
</evidence>
<name>A0A4C1ZMJ4_EUMVA</name>
<reference evidence="2 3" key="1">
    <citation type="journal article" date="2019" name="Commun. Biol.">
        <title>The bagworm genome reveals a unique fibroin gene that provides high tensile strength.</title>
        <authorList>
            <person name="Kono N."/>
            <person name="Nakamura H."/>
            <person name="Ohtoshi R."/>
            <person name="Tomita M."/>
            <person name="Numata K."/>
            <person name="Arakawa K."/>
        </authorList>
    </citation>
    <scope>NUCLEOTIDE SEQUENCE [LARGE SCALE GENOMIC DNA]</scope>
</reference>
<evidence type="ECO:0000256" key="1">
    <source>
        <dbReference type="SAM" id="SignalP"/>
    </source>
</evidence>
<sequence>MNSLFALLEGTFWLIFEFVYPDLQEVFYNIPGANIEPSEGVDVFEVAISKLDSYFAPKQSRVYERHTFRLLKQEPEEKFEKFLVRLRKQADKCQFTDKDGNIIDQITEKCYLPELRKRYYVLEMKLH</sequence>
<dbReference type="Proteomes" id="UP000299102">
    <property type="component" value="Unassembled WGS sequence"/>
</dbReference>
<feature type="signal peptide" evidence="1">
    <location>
        <begin position="1"/>
        <end position="21"/>
    </location>
</feature>
<dbReference type="AlphaFoldDB" id="A0A4C1ZMJ4"/>
<dbReference type="PANTHER" id="PTHR33198:SF21">
    <property type="entry name" value="RETROTRANSPOSON GAG DOMAIN-CONTAINING PROTEIN"/>
    <property type="match status" value="1"/>
</dbReference>
<evidence type="ECO:0000313" key="2">
    <source>
        <dbReference type="EMBL" id="GBP88988.1"/>
    </source>
</evidence>
<protein>
    <submittedName>
        <fullName evidence="2">Uncharacterized protein</fullName>
    </submittedName>
</protein>
<dbReference type="OrthoDB" id="8039770at2759"/>
<accession>A0A4C1ZMJ4</accession>
<keyword evidence="1" id="KW-0732">Signal</keyword>
<keyword evidence="3" id="KW-1185">Reference proteome</keyword>
<gene>
    <name evidence="2" type="ORF">EVAR_62418_1</name>
</gene>
<comment type="caution">
    <text evidence="2">The sequence shown here is derived from an EMBL/GenBank/DDBJ whole genome shotgun (WGS) entry which is preliminary data.</text>
</comment>
<feature type="chain" id="PRO_5020026170" evidence="1">
    <location>
        <begin position="22"/>
        <end position="127"/>
    </location>
</feature>
<dbReference type="EMBL" id="BGZK01001969">
    <property type="protein sequence ID" value="GBP88988.1"/>
    <property type="molecule type" value="Genomic_DNA"/>
</dbReference>